<dbReference type="AlphaFoldDB" id="A0A2P2PED4"/>
<sequence>MTPQANENHILVKNTKSITKTIYSNDPLKLSQAQDETSL</sequence>
<accession>A0A2P2PED4</accession>
<dbReference type="EMBL" id="GGEC01072565">
    <property type="protein sequence ID" value="MBX53049.1"/>
    <property type="molecule type" value="Transcribed_RNA"/>
</dbReference>
<protein>
    <submittedName>
        <fullName evidence="1">Uncharacterized protein</fullName>
    </submittedName>
</protein>
<name>A0A2P2PED4_RHIMU</name>
<organism evidence="1">
    <name type="scientific">Rhizophora mucronata</name>
    <name type="common">Asiatic mangrove</name>
    <dbReference type="NCBI Taxonomy" id="61149"/>
    <lineage>
        <taxon>Eukaryota</taxon>
        <taxon>Viridiplantae</taxon>
        <taxon>Streptophyta</taxon>
        <taxon>Embryophyta</taxon>
        <taxon>Tracheophyta</taxon>
        <taxon>Spermatophyta</taxon>
        <taxon>Magnoliopsida</taxon>
        <taxon>eudicotyledons</taxon>
        <taxon>Gunneridae</taxon>
        <taxon>Pentapetalae</taxon>
        <taxon>rosids</taxon>
        <taxon>fabids</taxon>
        <taxon>Malpighiales</taxon>
        <taxon>Rhizophoraceae</taxon>
        <taxon>Rhizophora</taxon>
    </lineage>
</organism>
<evidence type="ECO:0000313" key="1">
    <source>
        <dbReference type="EMBL" id="MBX53049.1"/>
    </source>
</evidence>
<reference evidence="1" key="1">
    <citation type="submission" date="2018-02" db="EMBL/GenBank/DDBJ databases">
        <title>Rhizophora mucronata_Transcriptome.</title>
        <authorList>
            <person name="Meera S.P."/>
            <person name="Sreeshan A."/>
            <person name="Augustine A."/>
        </authorList>
    </citation>
    <scope>NUCLEOTIDE SEQUENCE</scope>
    <source>
        <tissue evidence="1">Leaf</tissue>
    </source>
</reference>
<proteinExistence type="predicted"/>